<dbReference type="SUPFAM" id="SSF51556">
    <property type="entry name" value="Metallo-dependent hydrolases"/>
    <property type="match status" value="1"/>
</dbReference>
<dbReference type="Proteomes" id="UP000077002">
    <property type="component" value="Unassembled WGS sequence"/>
</dbReference>
<comment type="caution">
    <text evidence="2">The sequence shown here is derived from an EMBL/GenBank/DDBJ whole genome shotgun (WGS) entry which is preliminary data.</text>
</comment>
<dbReference type="CDD" id="cd01299">
    <property type="entry name" value="Met_dep_hydrolase_A"/>
    <property type="match status" value="1"/>
</dbReference>
<dbReference type="InterPro" id="IPR011059">
    <property type="entry name" value="Metal-dep_hydrolase_composite"/>
</dbReference>
<dbReference type="PANTHER" id="PTHR43135:SF3">
    <property type="entry name" value="ALPHA-D-RIBOSE 1-METHYLPHOSPHONATE 5-TRIPHOSPHATE DIPHOSPHATASE"/>
    <property type="match status" value="1"/>
</dbReference>
<name>A0A177F7C3_9EURO</name>
<dbReference type="RefSeq" id="XP_022512069.1">
    <property type="nucleotide sequence ID" value="XM_022655563.1"/>
</dbReference>
<evidence type="ECO:0000313" key="3">
    <source>
        <dbReference type="Proteomes" id="UP000077002"/>
    </source>
</evidence>
<keyword evidence="3" id="KW-1185">Reference proteome</keyword>
<protein>
    <recommendedName>
        <fullName evidence="1">Amidohydrolase-related domain-containing protein</fullName>
    </recommendedName>
</protein>
<dbReference type="InterPro" id="IPR057744">
    <property type="entry name" value="OTAase-like"/>
</dbReference>
<dbReference type="GeneID" id="34600760"/>
<proteinExistence type="predicted"/>
<dbReference type="AlphaFoldDB" id="A0A177F7C3"/>
<dbReference type="SUPFAM" id="SSF51338">
    <property type="entry name" value="Composite domain of metallo-dependent hydrolases"/>
    <property type="match status" value="1"/>
</dbReference>
<reference evidence="2 3" key="1">
    <citation type="submission" date="2016-03" db="EMBL/GenBank/DDBJ databases">
        <title>Draft genome sequence of the Fonsecaea monophora CBS 269.37.</title>
        <authorList>
            <person name="Bombassaro A."/>
            <person name="Vinicius W.A."/>
            <person name="De Hoog S."/>
            <person name="Sun J."/>
            <person name="Souza E.M."/>
            <person name="Raittz R.T."/>
            <person name="Costa F."/>
            <person name="Leao A.C."/>
            <person name="Tadra-Sfeir M.Z."/>
            <person name="Baura V."/>
            <person name="Balsanelli E."/>
            <person name="Pedrosa F.O."/>
            <person name="Moreno L.F."/>
            <person name="Steffens M.B."/>
            <person name="Xi L."/>
            <person name="Bocca A.L."/>
            <person name="Felipe M.S."/>
            <person name="Teixeira M."/>
            <person name="Telles Filho F.Q."/>
            <person name="Azevedo C.M."/>
            <person name="Gomes R."/>
            <person name="Vicente V.A."/>
        </authorList>
    </citation>
    <scope>NUCLEOTIDE SEQUENCE [LARGE SCALE GENOMIC DNA]</scope>
    <source>
        <strain evidence="2 3">CBS 269.37</strain>
    </source>
</reference>
<dbReference type="InterPro" id="IPR032466">
    <property type="entry name" value="Metal_Hydrolase"/>
</dbReference>
<organism evidence="2 3">
    <name type="scientific">Fonsecaea monophora</name>
    <dbReference type="NCBI Taxonomy" id="254056"/>
    <lineage>
        <taxon>Eukaryota</taxon>
        <taxon>Fungi</taxon>
        <taxon>Dikarya</taxon>
        <taxon>Ascomycota</taxon>
        <taxon>Pezizomycotina</taxon>
        <taxon>Eurotiomycetes</taxon>
        <taxon>Chaetothyriomycetidae</taxon>
        <taxon>Chaetothyriales</taxon>
        <taxon>Herpotrichiellaceae</taxon>
        <taxon>Fonsecaea</taxon>
    </lineage>
</organism>
<sequence>MVQEMDLQKLDMELAIKPWTALPQEAYVLTGANLIDPLQGQVIKNATIRIEGGLVTEVSEQEHTRPTTNDGTTVIDARGKYILPGLIDCHVHIMAVAGNAGMNETFHMDHSTSLLRQPSLCQGMLDRGFTSVRDCAGATPAMRQAIEDGVHPGPRLFIAGKGLSQTGGHGDLRKAHDSRGICCACGAGGHDMTRVVDGVPDCLKYAREELRRGADFIKIMSGGGVASPTDRIDQVQFSDEEIKAIVTVATNARTYVTSHAYTPQAIQQAISHGVRGIEHGNLLDEETARLMASKGVFLTPTLVVYATMARPEFSGFLPPFSAQKNREVLESGLRALKIATDAGVTICFGTDLLGPMHPAQTNEFVIRSQVQTPLQIIQSATVNAARLIQREETLGRIAPGFLADFLILNANPLEDIAVLDRPDQHLLATIKDGRVVSSRWSRLEVKQRRLSNIA</sequence>
<dbReference type="GO" id="GO:0016810">
    <property type="term" value="F:hydrolase activity, acting on carbon-nitrogen (but not peptide) bonds"/>
    <property type="evidence" value="ECO:0007669"/>
    <property type="project" value="InterPro"/>
</dbReference>
<gene>
    <name evidence="2" type="ORF">AYO21_05595</name>
</gene>
<feature type="domain" description="Amidohydrolase-related" evidence="1">
    <location>
        <begin position="81"/>
        <end position="436"/>
    </location>
</feature>
<dbReference type="Gene3D" id="2.30.40.10">
    <property type="entry name" value="Urease, subunit C, domain 1"/>
    <property type="match status" value="1"/>
</dbReference>
<dbReference type="PANTHER" id="PTHR43135">
    <property type="entry name" value="ALPHA-D-RIBOSE 1-METHYLPHOSPHONATE 5-TRIPHOSPHATE DIPHOSPHATASE"/>
    <property type="match status" value="1"/>
</dbReference>
<dbReference type="InterPro" id="IPR006680">
    <property type="entry name" value="Amidohydro-rel"/>
</dbReference>
<evidence type="ECO:0000313" key="2">
    <source>
        <dbReference type="EMBL" id="OAG40117.1"/>
    </source>
</evidence>
<dbReference type="OrthoDB" id="194468at2759"/>
<evidence type="ECO:0000259" key="1">
    <source>
        <dbReference type="Pfam" id="PF01979"/>
    </source>
</evidence>
<dbReference type="InterPro" id="IPR051781">
    <property type="entry name" value="Metallo-dep_Hydrolase"/>
</dbReference>
<dbReference type="EMBL" id="LVKK01000036">
    <property type="protein sequence ID" value="OAG40117.1"/>
    <property type="molecule type" value="Genomic_DNA"/>
</dbReference>
<dbReference type="Gene3D" id="3.20.20.140">
    <property type="entry name" value="Metal-dependent hydrolases"/>
    <property type="match status" value="1"/>
</dbReference>
<accession>A0A177F7C3</accession>
<dbReference type="Pfam" id="PF01979">
    <property type="entry name" value="Amidohydro_1"/>
    <property type="match status" value="1"/>
</dbReference>